<dbReference type="Proteomes" id="UP000184368">
    <property type="component" value="Unassembled WGS sequence"/>
</dbReference>
<dbReference type="PROSITE" id="PS51257">
    <property type="entry name" value="PROKAR_LIPOPROTEIN"/>
    <property type="match status" value="1"/>
</dbReference>
<dbReference type="InterPro" id="IPR008928">
    <property type="entry name" value="6-hairpin_glycosidase_sf"/>
</dbReference>
<dbReference type="OrthoDB" id="6387072at2"/>
<dbReference type="AlphaFoldDB" id="A0A1M5CI98"/>
<dbReference type="PANTHER" id="PTHR47791:SF4">
    <property type="entry name" value="(PUTATIVE SECRETED PROTEIN)-RELATED"/>
    <property type="match status" value="1"/>
</dbReference>
<dbReference type="Pfam" id="PF03663">
    <property type="entry name" value="Glyco_hydro_76"/>
    <property type="match status" value="1"/>
</dbReference>
<dbReference type="SUPFAM" id="SSF48208">
    <property type="entry name" value="Six-hairpin glycosidases"/>
    <property type="match status" value="1"/>
</dbReference>
<keyword evidence="2" id="KW-1185">Reference proteome</keyword>
<proteinExistence type="predicted"/>
<dbReference type="InterPro" id="IPR053169">
    <property type="entry name" value="MUG_Protein"/>
</dbReference>
<reference evidence="1 2" key="1">
    <citation type="submission" date="2016-11" db="EMBL/GenBank/DDBJ databases">
        <authorList>
            <person name="Jaros S."/>
            <person name="Januszkiewicz K."/>
            <person name="Wedrychowicz H."/>
        </authorList>
    </citation>
    <scope>NUCLEOTIDE SEQUENCE [LARGE SCALE GENOMIC DNA]</scope>
    <source>
        <strain evidence="1 2">DSM 26897</strain>
    </source>
</reference>
<dbReference type="RefSeq" id="WP_073043796.1">
    <property type="nucleotide sequence ID" value="NZ_FQUO01000009.1"/>
</dbReference>
<sequence length="399" mass="44640">MKISFWLIGMVVLAASCSKQDVDPPPTPPPVDTIPTTTVSYLQLAKETQAFVAGNLLTQYGSYRANTTSHSNVAYEWYNVSQVYADAAMIGAGDAAYLTPMNKTFQWMENMWDKADPRGGYFAQTNLDGSGAGGDKFVDDNGLTGMVFLEAYDLTTGADKQAYLDKAKACGDWIISSGLWDDTYGGGFWWSTEKTFKPTQANGVALQLFLRLYQITGQTIYRDWAKQVDAWLVARMYDPAKKLYIWKIDGPGAGTKHMELFTYDNAVMVEANLLYSTVLSDNNYLKKAQALGAAMNTTLWNPLYKMYVFNTDPTQNRVNPAWCAWGSQGMIRLYEADKDAKWLTYAKGNIDGLNKACRDAATKGYYFFARMDGGDRSPELEGVDQAWMQRVQALMSKYR</sequence>
<accession>A0A1M5CI98</accession>
<dbReference type="PANTHER" id="PTHR47791">
    <property type="entry name" value="MEIOTICALLY UP-REGULATED GENE 191 PROTEIN"/>
    <property type="match status" value="1"/>
</dbReference>
<dbReference type="GO" id="GO:0005975">
    <property type="term" value="P:carbohydrate metabolic process"/>
    <property type="evidence" value="ECO:0007669"/>
    <property type="project" value="InterPro"/>
</dbReference>
<dbReference type="InterPro" id="IPR005198">
    <property type="entry name" value="Glyco_hydro_76"/>
</dbReference>
<dbReference type="Gene3D" id="1.50.10.20">
    <property type="match status" value="1"/>
</dbReference>
<evidence type="ECO:0000313" key="2">
    <source>
        <dbReference type="Proteomes" id="UP000184368"/>
    </source>
</evidence>
<evidence type="ECO:0000313" key="1">
    <source>
        <dbReference type="EMBL" id="SHF54439.1"/>
    </source>
</evidence>
<gene>
    <name evidence="1" type="ORF">SAMN05444008_10986</name>
</gene>
<name>A0A1M5CI98_9BACT</name>
<organism evidence="1 2">
    <name type="scientific">Cnuella takakiae</name>
    <dbReference type="NCBI Taxonomy" id="1302690"/>
    <lineage>
        <taxon>Bacteria</taxon>
        <taxon>Pseudomonadati</taxon>
        <taxon>Bacteroidota</taxon>
        <taxon>Chitinophagia</taxon>
        <taxon>Chitinophagales</taxon>
        <taxon>Chitinophagaceae</taxon>
        <taxon>Cnuella</taxon>
    </lineage>
</organism>
<keyword evidence="1" id="KW-0378">Hydrolase</keyword>
<dbReference type="GO" id="GO:0016787">
    <property type="term" value="F:hydrolase activity"/>
    <property type="evidence" value="ECO:0007669"/>
    <property type="project" value="UniProtKB-KW"/>
</dbReference>
<protein>
    <submittedName>
        <fullName evidence="1">Glycosyl hydrolase family 76</fullName>
    </submittedName>
</protein>
<dbReference type="STRING" id="1302690.BUE76_07925"/>
<dbReference type="EMBL" id="FQUO01000009">
    <property type="protein sequence ID" value="SHF54439.1"/>
    <property type="molecule type" value="Genomic_DNA"/>
</dbReference>